<evidence type="ECO:0000313" key="2">
    <source>
        <dbReference type="Proteomes" id="UP000541636"/>
    </source>
</evidence>
<protein>
    <submittedName>
        <fullName evidence="1">Uncharacterized protein</fullName>
    </submittedName>
</protein>
<dbReference type="AlphaFoldDB" id="A0A846ZNJ8"/>
<gene>
    <name evidence="1" type="ORF">HF690_09375</name>
</gene>
<comment type="caution">
    <text evidence="1">The sequence shown here is derived from an EMBL/GenBank/DDBJ whole genome shotgun (WGS) entry which is preliminary data.</text>
</comment>
<reference evidence="1 2" key="1">
    <citation type="journal article" date="2017" name="Int. J. Syst. Evol. Microbiol.">
        <title>Oleiagrimonas citrea sp. nov., a marine bacterium isolated from tidal flat sediment and emended description of the genus Oleiagrimonas Fang et al. 2015 and Oleiagrimonas soli.</title>
        <authorList>
            <person name="Yang S.H."/>
            <person name="Seo H.S."/>
            <person name="Seong C.N."/>
            <person name="Kwon K.K."/>
        </authorList>
    </citation>
    <scope>NUCLEOTIDE SEQUENCE [LARGE SCALE GENOMIC DNA]</scope>
    <source>
        <strain evidence="1 2">MEBiC09124</strain>
    </source>
</reference>
<organism evidence="1 2">
    <name type="scientific">Oleiagrimonas citrea</name>
    <dbReference type="NCBI Taxonomy" id="1665687"/>
    <lineage>
        <taxon>Bacteria</taxon>
        <taxon>Pseudomonadati</taxon>
        <taxon>Pseudomonadota</taxon>
        <taxon>Gammaproteobacteria</taxon>
        <taxon>Lysobacterales</taxon>
        <taxon>Rhodanobacteraceae</taxon>
        <taxon>Oleiagrimonas</taxon>
    </lineage>
</organism>
<evidence type="ECO:0000313" key="1">
    <source>
        <dbReference type="EMBL" id="NKZ39158.1"/>
    </source>
</evidence>
<sequence length="159" mass="17759">MEAAGLQPGIDTLDRIVDAESTLVVLRTDQPEVLVEQFRQITRRSGQSAYVWYHDGGLHSLREGGVRVPGCRRVGDTLRYVLQSMHFGIYLMIGVQGPLDRAEQTLLRQLERRRSEQVRRVVLLTNDDALIESVDGLATVIGGAVAGARPRLRDGRWVV</sequence>
<name>A0A846ZNJ8_9GAMM</name>
<keyword evidence="2" id="KW-1185">Reference proteome</keyword>
<dbReference type="Proteomes" id="UP000541636">
    <property type="component" value="Unassembled WGS sequence"/>
</dbReference>
<dbReference type="EMBL" id="JAAZQD010000003">
    <property type="protein sequence ID" value="NKZ39158.1"/>
    <property type="molecule type" value="Genomic_DNA"/>
</dbReference>
<dbReference type="RefSeq" id="WP_146742300.1">
    <property type="nucleotide sequence ID" value="NZ_JAAZQD010000003.1"/>
</dbReference>
<accession>A0A846ZNJ8</accession>
<proteinExistence type="predicted"/>